<evidence type="ECO:0000256" key="2">
    <source>
        <dbReference type="ARBA" id="ARBA00001966"/>
    </source>
</evidence>
<evidence type="ECO:0000256" key="1">
    <source>
        <dbReference type="ARBA" id="ARBA00000929"/>
    </source>
</evidence>
<comment type="caution">
    <text evidence="13">The sequence shown here is derived from an EMBL/GenBank/DDBJ whole genome shotgun (WGS) entry which is preliminary data.</text>
</comment>
<organism evidence="13 14">
    <name type="scientific">Candidatus Endonucleibacter bathymodioli</name>
    <dbReference type="NCBI Taxonomy" id="539814"/>
    <lineage>
        <taxon>Bacteria</taxon>
        <taxon>Pseudomonadati</taxon>
        <taxon>Pseudomonadota</taxon>
        <taxon>Gammaproteobacteria</taxon>
        <taxon>Oceanospirillales</taxon>
        <taxon>Endozoicomonadaceae</taxon>
        <taxon>Candidatus Endonucleibacter</taxon>
    </lineage>
</organism>
<dbReference type="InterPro" id="IPR004647">
    <property type="entry name" value="Fe-S_hydro-lyase_TtdB-typ_cat"/>
</dbReference>
<feature type="domain" description="Fe-S hydro-lyase tartrate dehydratase alpha-type catalytic" evidence="11">
    <location>
        <begin position="11"/>
        <end position="284"/>
    </location>
</feature>
<evidence type="ECO:0000256" key="4">
    <source>
        <dbReference type="ARBA" id="ARBA00011738"/>
    </source>
</evidence>
<keyword evidence="14" id="KW-1185">Reference proteome</keyword>
<evidence type="ECO:0000259" key="12">
    <source>
        <dbReference type="Pfam" id="PF05683"/>
    </source>
</evidence>
<dbReference type="EC" id="4.2.1.2" evidence="10"/>
<keyword evidence="8 10" id="KW-0411">Iron-sulfur</keyword>
<evidence type="ECO:0000313" key="13">
    <source>
        <dbReference type="EMBL" id="MDP0589017.1"/>
    </source>
</evidence>
<proteinExistence type="inferred from homology"/>
<evidence type="ECO:0000313" key="14">
    <source>
        <dbReference type="Proteomes" id="UP001178148"/>
    </source>
</evidence>
<dbReference type="Pfam" id="PF05681">
    <property type="entry name" value="Fumerase"/>
    <property type="match status" value="1"/>
</dbReference>
<dbReference type="NCBIfam" id="TIGR00723">
    <property type="entry name" value="ttdB_fumA_fumB"/>
    <property type="match status" value="1"/>
</dbReference>
<keyword evidence="7 10" id="KW-0408">Iron</keyword>
<comment type="similarity">
    <text evidence="3 10">Belongs to the class-I fumarase family.</text>
</comment>
<protein>
    <recommendedName>
        <fullName evidence="10">Fumarate hydratase class I</fullName>
        <ecNumber evidence="10">4.2.1.2</ecNumber>
    </recommendedName>
</protein>
<gene>
    <name evidence="13" type="ORF">QS748_07415</name>
</gene>
<evidence type="ECO:0000259" key="11">
    <source>
        <dbReference type="Pfam" id="PF05681"/>
    </source>
</evidence>
<evidence type="ECO:0000256" key="9">
    <source>
        <dbReference type="ARBA" id="ARBA00023239"/>
    </source>
</evidence>
<comment type="catalytic activity">
    <reaction evidence="1 10">
        <text>(S)-malate = fumarate + H2O</text>
        <dbReference type="Rhea" id="RHEA:12460"/>
        <dbReference type="ChEBI" id="CHEBI:15377"/>
        <dbReference type="ChEBI" id="CHEBI:15589"/>
        <dbReference type="ChEBI" id="CHEBI:29806"/>
        <dbReference type="EC" id="4.2.1.2"/>
    </reaction>
</comment>
<sequence length="506" mass="54990">MSVIREDDVIQSVADALQFISYYHPQDFIQAIHKAWIKEESKAAKDAMSQILANSRMCAIGKRPICQDTGIVTVFLKIGMKAQFKTDKTIDQLINEGVRQAYTNPDNVLRASILKDPAGARTNTKDNTPAVIHISMVPGDKLEVNIAAKGGGSENKSKLMMLNPSDSIVDWVKRTVPTMGAGWCPPGILGIGIGGTAEKATLLAKESLMDPIDIHELFDRGPQNHIEELRLEIFDEVNSLGIGAQGLGGLTTVLDVKIKDYPTHAASLPVAMIPNCAATRHIHFILDGSGPAILKPPSLEDYPEVTFHVDDSVNRVNLDTVTEDDIKTWKPGDTVLLSGKLLTGRDAAHKRMIDILDKGENLPVSLQGRFIYYVGPVDAVRDEVVGPAGPTTSTRMDKFTRPLLEKAGLMGMIGKAERGPAGIEAIRDNKSVYLIAVGGAAYLVSQAVKKAKVVGFPELGMEAIYEFEVEDMPVTVAVDHTGESVHITGPHIWQKKIKEQAIKILK</sequence>
<keyword evidence="6 10" id="KW-0479">Metal-binding</keyword>
<dbReference type="InterPro" id="IPR011167">
    <property type="entry name" value="Fe_dep_fumarate_hydratase"/>
</dbReference>
<keyword evidence="9 10" id="KW-0456">Lyase</keyword>
<dbReference type="PIRSF" id="PIRSF001394">
    <property type="entry name" value="Fe_dep_fumar_hy"/>
    <property type="match status" value="1"/>
</dbReference>
<evidence type="ECO:0000256" key="6">
    <source>
        <dbReference type="ARBA" id="ARBA00022723"/>
    </source>
</evidence>
<evidence type="ECO:0000256" key="3">
    <source>
        <dbReference type="ARBA" id="ARBA00008876"/>
    </source>
</evidence>
<accession>A0AA90SD94</accession>
<comment type="subunit">
    <text evidence="4 10">Homodimer.</text>
</comment>
<dbReference type="NCBIfam" id="TIGR00722">
    <property type="entry name" value="ttdA_fumA_fumB"/>
    <property type="match status" value="1"/>
</dbReference>
<keyword evidence="5 10" id="KW-0004">4Fe-4S</keyword>
<dbReference type="GO" id="GO:0051539">
    <property type="term" value="F:4 iron, 4 sulfur cluster binding"/>
    <property type="evidence" value="ECO:0007669"/>
    <property type="project" value="UniProtKB-UniRule"/>
</dbReference>
<dbReference type="GO" id="GO:0006091">
    <property type="term" value="P:generation of precursor metabolites and energy"/>
    <property type="evidence" value="ECO:0007669"/>
    <property type="project" value="InterPro"/>
</dbReference>
<dbReference type="GO" id="GO:0004333">
    <property type="term" value="F:fumarate hydratase activity"/>
    <property type="evidence" value="ECO:0007669"/>
    <property type="project" value="UniProtKB-UniRule"/>
</dbReference>
<dbReference type="Proteomes" id="UP001178148">
    <property type="component" value="Unassembled WGS sequence"/>
</dbReference>
<dbReference type="Gene3D" id="3.20.130.10">
    <property type="entry name" value="Fe-S hydro-lyase, tartrate dehydratase beta-type, catalytic domain"/>
    <property type="match status" value="1"/>
</dbReference>
<comment type="cofactor">
    <cofactor evidence="2 10">
        <name>[4Fe-4S] cluster</name>
        <dbReference type="ChEBI" id="CHEBI:49883"/>
    </cofactor>
</comment>
<dbReference type="PANTHER" id="PTHR43351:SF2">
    <property type="entry name" value="L(+)-TARTRATE DEHYDRATASE SUBUNIT BETA-RELATED"/>
    <property type="match status" value="1"/>
</dbReference>
<dbReference type="InterPro" id="IPR004646">
    <property type="entry name" value="Fe-S_hydro-lyase_TtdA-typ_cat"/>
</dbReference>
<dbReference type="Pfam" id="PF05683">
    <property type="entry name" value="Fumerase_C"/>
    <property type="match status" value="1"/>
</dbReference>
<name>A0AA90SD94_9GAMM</name>
<dbReference type="PANTHER" id="PTHR43351">
    <property type="entry name" value="L(+)-TARTRATE DEHYDRATASE SUBUNIT BETA"/>
    <property type="match status" value="1"/>
</dbReference>
<dbReference type="AlphaFoldDB" id="A0AA90SD94"/>
<dbReference type="InterPro" id="IPR036660">
    <property type="entry name" value="Fe-S_hydroAse_TtdB_cat_sf"/>
</dbReference>
<evidence type="ECO:0000256" key="7">
    <source>
        <dbReference type="ARBA" id="ARBA00023004"/>
    </source>
</evidence>
<dbReference type="EMBL" id="JASXSV010000009">
    <property type="protein sequence ID" value="MDP0589017.1"/>
    <property type="molecule type" value="Genomic_DNA"/>
</dbReference>
<feature type="domain" description="Fe-S hydro-lyase tartrate dehydratase beta-type catalytic" evidence="12">
    <location>
        <begin position="288"/>
        <end position="487"/>
    </location>
</feature>
<comment type="function">
    <text evidence="10">Catalyzes the reversible hydration of fumarate to (S)-malate.</text>
</comment>
<evidence type="ECO:0000256" key="8">
    <source>
        <dbReference type="ARBA" id="ARBA00023014"/>
    </source>
</evidence>
<reference evidence="13 14" key="1">
    <citation type="journal article" date="2023" name="bioRxiv">
        <title>An intranuclear bacterial parasite of deep-sea mussels expresses apoptosis inhibitors acquired from its host.</title>
        <authorList>
            <person name="Gonzalez Porras M.A."/>
            <person name="Assie A."/>
            <person name="Tietjen M."/>
            <person name="Violette M."/>
            <person name="Kleiner M."/>
            <person name="Gruber-Vodicka H."/>
            <person name="Dubilier N."/>
            <person name="Leisch N."/>
        </authorList>
    </citation>
    <scope>NUCLEOTIDE SEQUENCE [LARGE SCALE GENOMIC DNA]</scope>
    <source>
        <strain evidence="13">IAP13</strain>
    </source>
</reference>
<evidence type="ECO:0000256" key="10">
    <source>
        <dbReference type="PIRNR" id="PIRNR001394"/>
    </source>
</evidence>
<dbReference type="SUPFAM" id="SSF117457">
    <property type="entry name" value="FumA C-terminal domain-like"/>
    <property type="match status" value="1"/>
</dbReference>
<dbReference type="GO" id="GO:0046872">
    <property type="term" value="F:metal ion binding"/>
    <property type="evidence" value="ECO:0007669"/>
    <property type="project" value="UniProtKB-UniRule"/>
</dbReference>
<evidence type="ECO:0000256" key="5">
    <source>
        <dbReference type="ARBA" id="ARBA00022485"/>
    </source>
</evidence>